<evidence type="ECO:0000256" key="1">
    <source>
        <dbReference type="SAM" id="MobiDB-lite"/>
    </source>
</evidence>
<organism evidence="2 3">
    <name type="scientific">Coccomyxa subellipsoidea (strain C-169)</name>
    <name type="common">Green microalga</name>
    <dbReference type="NCBI Taxonomy" id="574566"/>
    <lineage>
        <taxon>Eukaryota</taxon>
        <taxon>Viridiplantae</taxon>
        <taxon>Chlorophyta</taxon>
        <taxon>core chlorophytes</taxon>
        <taxon>Trebouxiophyceae</taxon>
        <taxon>Trebouxiophyceae incertae sedis</taxon>
        <taxon>Coccomyxaceae</taxon>
        <taxon>Coccomyxa</taxon>
        <taxon>Coccomyxa subellipsoidea</taxon>
    </lineage>
</organism>
<sequence length="283" mass="30215">MVDAKLRFQRHVEEIIENRDEEDVEKIKAVVQKAVEKILLGKKFDGTISGAVEASIKEANKRINAILAQEELEEEQEDADEPAGIEQKSSSFAGAAAEGFKFIGSFFAQAAMGGAELPDLMREEEQAYNSQAIVLPLRRLAASASTEAEHDALVGGPGINVPTPAAPSLEASQQHAKEGREAQQNALKEQTGDTLYPSSGREEPINNGATETANSDERSAKIPRVDQGVPSQAEQLSHLREPRVPGGLQEEDWNVPGRGGTAKTASEAKASDVKGSIGHGDAL</sequence>
<evidence type="ECO:0000313" key="2">
    <source>
        <dbReference type="EMBL" id="EIE21547.1"/>
    </source>
</evidence>
<accession>I0YT28</accession>
<feature type="region of interest" description="Disordered" evidence="1">
    <location>
        <begin position="148"/>
        <end position="283"/>
    </location>
</feature>
<gene>
    <name evidence="2" type="ORF">COCSUDRAFT_56760</name>
</gene>
<evidence type="ECO:0000313" key="3">
    <source>
        <dbReference type="Proteomes" id="UP000007264"/>
    </source>
</evidence>
<keyword evidence="3" id="KW-1185">Reference proteome</keyword>
<name>I0YT28_COCSC</name>
<dbReference type="GeneID" id="17039531"/>
<proteinExistence type="predicted"/>
<dbReference type="Proteomes" id="UP000007264">
    <property type="component" value="Unassembled WGS sequence"/>
</dbReference>
<dbReference type="OrthoDB" id="10419342at2759"/>
<dbReference type="KEGG" id="csl:COCSUDRAFT_56760"/>
<feature type="compositionally biased region" description="Polar residues" evidence="1">
    <location>
        <begin position="182"/>
        <end position="197"/>
    </location>
</feature>
<feature type="compositionally biased region" description="Basic and acidic residues" evidence="1">
    <location>
        <begin position="215"/>
        <end position="224"/>
    </location>
</feature>
<comment type="caution">
    <text evidence="2">The sequence shown here is derived from an EMBL/GenBank/DDBJ whole genome shotgun (WGS) entry which is preliminary data.</text>
</comment>
<dbReference type="EMBL" id="AGSI01000012">
    <property type="protein sequence ID" value="EIE21547.1"/>
    <property type="molecule type" value="Genomic_DNA"/>
</dbReference>
<dbReference type="AlphaFoldDB" id="I0YT28"/>
<dbReference type="RefSeq" id="XP_005646091.1">
    <property type="nucleotide sequence ID" value="XM_005646034.1"/>
</dbReference>
<protein>
    <submittedName>
        <fullName evidence="2">Uncharacterized protein</fullName>
    </submittedName>
</protein>
<reference evidence="2 3" key="1">
    <citation type="journal article" date="2012" name="Genome Biol.">
        <title>The genome of the polar eukaryotic microalga coccomyxa subellipsoidea reveals traits of cold adaptation.</title>
        <authorList>
            <person name="Blanc G."/>
            <person name="Agarkova I."/>
            <person name="Grimwood J."/>
            <person name="Kuo A."/>
            <person name="Brueggeman A."/>
            <person name="Dunigan D."/>
            <person name="Gurnon J."/>
            <person name="Ladunga I."/>
            <person name="Lindquist E."/>
            <person name="Lucas S."/>
            <person name="Pangilinan J."/>
            <person name="Proschold T."/>
            <person name="Salamov A."/>
            <person name="Schmutz J."/>
            <person name="Weeks D."/>
            <person name="Yamada T."/>
            <person name="Claverie J.M."/>
            <person name="Grigoriev I."/>
            <person name="Van Etten J."/>
            <person name="Lomsadze A."/>
            <person name="Borodovsky M."/>
        </authorList>
    </citation>
    <scope>NUCLEOTIDE SEQUENCE [LARGE SCALE GENOMIC DNA]</scope>
    <source>
        <strain evidence="2 3">C-169</strain>
    </source>
</reference>